<comment type="caution">
    <text evidence="7">The sequence shown here is derived from an EMBL/GenBank/DDBJ whole genome shotgun (WGS) entry which is preliminary data.</text>
</comment>
<dbReference type="Pfam" id="PF00642">
    <property type="entry name" value="zf-CCCH"/>
    <property type="match status" value="1"/>
</dbReference>
<keyword evidence="1 4" id="KW-0479">Metal-binding</keyword>
<accession>A0A9W8KZ25</accession>
<evidence type="ECO:0000256" key="3">
    <source>
        <dbReference type="ARBA" id="ARBA00022833"/>
    </source>
</evidence>
<feature type="region of interest" description="Disordered" evidence="5">
    <location>
        <begin position="130"/>
        <end position="163"/>
    </location>
</feature>
<dbReference type="GO" id="GO:0008270">
    <property type="term" value="F:zinc ion binding"/>
    <property type="evidence" value="ECO:0007669"/>
    <property type="project" value="UniProtKB-KW"/>
</dbReference>
<evidence type="ECO:0000256" key="2">
    <source>
        <dbReference type="ARBA" id="ARBA00022771"/>
    </source>
</evidence>
<dbReference type="SMART" id="SM00356">
    <property type="entry name" value="ZnF_C3H1"/>
    <property type="match status" value="1"/>
</dbReference>
<feature type="region of interest" description="Disordered" evidence="5">
    <location>
        <begin position="175"/>
        <end position="226"/>
    </location>
</feature>
<dbReference type="GO" id="GO:0005634">
    <property type="term" value="C:nucleus"/>
    <property type="evidence" value="ECO:0007669"/>
    <property type="project" value="TreeGrafter"/>
</dbReference>
<gene>
    <name evidence="7" type="ORF">GGI25_002502</name>
</gene>
<dbReference type="PANTHER" id="PTHR13309">
    <property type="entry name" value="NUCLEAR FRAGILE X MENTAL RETARDATION PROTEIN INTERACTING PROTEIN 1"/>
    <property type="match status" value="1"/>
</dbReference>
<dbReference type="PANTHER" id="PTHR13309:SF0">
    <property type="entry name" value="FMR1-INTERACTING PROTEIN NUFIP1"/>
    <property type="match status" value="1"/>
</dbReference>
<keyword evidence="2 4" id="KW-0863">Zinc-finger</keyword>
<reference evidence="7" key="1">
    <citation type="submission" date="2022-07" db="EMBL/GenBank/DDBJ databases">
        <title>Phylogenomic reconstructions and comparative analyses of Kickxellomycotina fungi.</title>
        <authorList>
            <person name="Reynolds N.K."/>
            <person name="Stajich J.E."/>
            <person name="Barry K."/>
            <person name="Grigoriev I.V."/>
            <person name="Crous P."/>
            <person name="Smith M.E."/>
        </authorList>
    </citation>
    <scope>NUCLEOTIDE SEQUENCE</scope>
    <source>
        <strain evidence="7">NRRL 3115</strain>
    </source>
</reference>
<feature type="domain" description="C3H1-type" evidence="6">
    <location>
        <begin position="229"/>
        <end position="256"/>
    </location>
</feature>
<protein>
    <recommendedName>
        <fullName evidence="6">C3H1-type domain-containing protein</fullName>
    </recommendedName>
</protein>
<dbReference type="GO" id="GO:0000492">
    <property type="term" value="P:box C/D snoRNP assembly"/>
    <property type="evidence" value="ECO:0007669"/>
    <property type="project" value="TreeGrafter"/>
</dbReference>
<dbReference type="GO" id="GO:0003723">
    <property type="term" value="F:RNA binding"/>
    <property type="evidence" value="ECO:0007669"/>
    <property type="project" value="InterPro"/>
</dbReference>
<feature type="compositionally biased region" description="Polar residues" evidence="5">
    <location>
        <begin position="58"/>
        <end position="67"/>
    </location>
</feature>
<name>A0A9W8KZ25_9FUNG</name>
<dbReference type="Pfam" id="PF10453">
    <property type="entry name" value="NUFIP1"/>
    <property type="match status" value="1"/>
</dbReference>
<dbReference type="AlphaFoldDB" id="A0A9W8KZ25"/>
<dbReference type="OrthoDB" id="273070at2759"/>
<keyword evidence="3 4" id="KW-0862">Zinc</keyword>
<dbReference type="SUPFAM" id="SSF90229">
    <property type="entry name" value="CCCH zinc finger"/>
    <property type="match status" value="1"/>
</dbReference>
<dbReference type="Proteomes" id="UP001151518">
    <property type="component" value="Unassembled WGS sequence"/>
</dbReference>
<sequence>MDNNSTGTHNTDALFTFLDDSAKSNISGEPTIDDYISTYVVKEAQSPAPGELQNIAQHKSTSTNTDAGVSKNDNTEKKSRPVKKGISTTLQEQIHPLIRSRRLETPEDIATWIAERKMKYPTSANIKLKAEQQAGQEAEGKGALGKRKRPGHSSDAGVSSTSDNNALASALAAYCDSSDENSENSDSNSSSADDESDSDSDAAPEMASTKNIAAKTPFRPSGLAPGEDRRKVRMCKFFARGKCNKGNTCPFAHPEAMQKTSKNVSSNDADVAATMQKREGGLLGMLLAKDIERENHRIYQCIEYICDNDFLGVPVRYDLLYQS</sequence>
<dbReference type="InterPro" id="IPR039136">
    <property type="entry name" value="NUFIP1-like"/>
</dbReference>
<evidence type="ECO:0000256" key="5">
    <source>
        <dbReference type="SAM" id="MobiDB-lite"/>
    </source>
</evidence>
<proteinExistence type="predicted"/>
<feature type="compositionally biased region" description="Acidic residues" evidence="5">
    <location>
        <begin position="192"/>
        <end position="202"/>
    </location>
</feature>
<evidence type="ECO:0000256" key="1">
    <source>
        <dbReference type="ARBA" id="ARBA00022723"/>
    </source>
</evidence>
<evidence type="ECO:0000256" key="4">
    <source>
        <dbReference type="PROSITE-ProRule" id="PRU00723"/>
    </source>
</evidence>
<dbReference type="EMBL" id="JANBTW010000022">
    <property type="protein sequence ID" value="KAJ2678330.1"/>
    <property type="molecule type" value="Genomic_DNA"/>
</dbReference>
<dbReference type="Gene3D" id="4.10.1000.10">
    <property type="entry name" value="Zinc finger, CCCH-type"/>
    <property type="match status" value="1"/>
</dbReference>
<feature type="region of interest" description="Disordered" evidence="5">
    <location>
        <begin position="58"/>
        <end position="88"/>
    </location>
</feature>
<organism evidence="7 8">
    <name type="scientific">Coemansia spiralis</name>
    <dbReference type="NCBI Taxonomy" id="417178"/>
    <lineage>
        <taxon>Eukaryota</taxon>
        <taxon>Fungi</taxon>
        <taxon>Fungi incertae sedis</taxon>
        <taxon>Zoopagomycota</taxon>
        <taxon>Kickxellomycotina</taxon>
        <taxon>Kickxellomycetes</taxon>
        <taxon>Kickxellales</taxon>
        <taxon>Kickxellaceae</taxon>
        <taxon>Coemansia</taxon>
    </lineage>
</organism>
<evidence type="ECO:0000313" key="8">
    <source>
        <dbReference type="Proteomes" id="UP001151518"/>
    </source>
</evidence>
<evidence type="ECO:0000313" key="7">
    <source>
        <dbReference type="EMBL" id="KAJ2678330.1"/>
    </source>
</evidence>
<feature type="zinc finger region" description="C3H1-type" evidence="4">
    <location>
        <begin position="229"/>
        <end position="256"/>
    </location>
</feature>
<evidence type="ECO:0000259" key="6">
    <source>
        <dbReference type="PROSITE" id="PS50103"/>
    </source>
</evidence>
<dbReference type="InterPro" id="IPR019496">
    <property type="entry name" value="NUFIP1_cons_dom"/>
</dbReference>
<dbReference type="InterPro" id="IPR000571">
    <property type="entry name" value="Znf_CCCH"/>
</dbReference>
<dbReference type="PROSITE" id="PS50103">
    <property type="entry name" value="ZF_C3H1"/>
    <property type="match status" value="1"/>
</dbReference>
<dbReference type="InterPro" id="IPR036855">
    <property type="entry name" value="Znf_CCCH_sf"/>
</dbReference>